<reference evidence="8 9" key="1">
    <citation type="journal article" date="2011" name="Stand. Genomic Sci.">
        <title>Complete Genome Sequence of a thermotolerant sporogenic lactic acid bacterium, Bacillus coagulans strain 36D1.</title>
        <authorList>
            <person name="Rhee M.S."/>
            <person name="Moritz B.E."/>
            <person name="Xie G."/>
            <person name="Glavina Del Rio T."/>
            <person name="Dalin E."/>
            <person name="Tice H."/>
            <person name="Bruce D."/>
            <person name="Goodwin L."/>
            <person name="Chertkov O."/>
            <person name="Brettin T."/>
            <person name="Han C."/>
            <person name="Detter C."/>
            <person name="Pitluck S."/>
            <person name="Land M.L."/>
            <person name="Patel M."/>
            <person name="Ou M."/>
            <person name="Harbrucker R."/>
            <person name="Ingram L.O."/>
            <person name="Shanmugam K.T."/>
        </authorList>
    </citation>
    <scope>NUCLEOTIDE SEQUENCE [LARGE SCALE GENOMIC DNA]</scope>
    <source>
        <strain evidence="8 9">36D1</strain>
    </source>
</reference>
<evidence type="ECO:0000256" key="5">
    <source>
        <dbReference type="ARBA" id="ARBA00048542"/>
    </source>
</evidence>
<dbReference type="EC" id="1.6.5.-" evidence="6"/>
<dbReference type="InterPro" id="IPR003680">
    <property type="entry name" value="Flavodoxin_fold"/>
</dbReference>
<comment type="function">
    <text evidence="6">Also exhibits azoreductase activity. Catalyzes the reductive cleavage of the azo bond in aromatic azo compounds to the corresponding amines.</text>
</comment>
<sequence length="207" mass="23875">MMPKVLVVKAHPFSEEYSRTMKVTNAFLKSYREHHPDDDIEEMNLYDMTIPEIDRDLLEAWSKLKQKIPFYSLSNEQQHKVTLFDSFTASFMEKDKVVIANPLWNLSVPTRLKAWIDTITVAGKTFKYTDQGSVGLLEGKKALHIQSSGSVYNGSDPASQYVKMLFTFLGFKDYHQLFVEGMDHYPERATEIMEEAIKKAVEMGKTF</sequence>
<comment type="cofactor">
    <cofactor evidence="6">
        <name>FMN</name>
        <dbReference type="ChEBI" id="CHEBI:58210"/>
    </cofactor>
    <text evidence="6">Binds 1 FMN per subunit.</text>
</comment>
<comment type="caution">
    <text evidence="6">Lacks conserved residue(s) required for the propagation of feature annotation.</text>
</comment>
<comment type="catalytic activity">
    <reaction evidence="6">
        <text>2 a quinone + NADH + H(+) = 2 a 1,4-benzosemiquinone + NAD(+)</text>
        <dbReference type="Rhea" id="RHEA:65952"/>
        <dbReference type="ChEBI" id="CHEBI:15378"/>
        <dbReference type="ChEBI" id="CHEBI:57540"/>
        <dbReference type="ChEBI" id="CHEBI:57945"/>
        <dbReference type="ChEBI" id="CHEBI:132124"/>
        <dbReference type="ChEBI" id="CHEBI:134225"/>
    </reaction>
</comment>
<evidence type="ECO:0000313" key="8">
    <source>
        <dbReference type="EMBL" id="AEP00087.1"/>
    </source>
</evidence>
<evidence type="ECO:0000256" key="3">
    <source>
        <dbReference type="ARBA" id="ARBA00023002"/>
    </source>
</evidence>
<comment type="function">
    <text evidence="6">Quinone reductase that provides resistance to thiol-specific stress caused by electrophilic quinones.</text>
</comment>
<dbReference type="PANTHER" id="PTHR43741">
    <property type="entry name" value="FMN-DEPENDENT NADH-AZOREDUCTASE 1"/>
    <property type="match status" value="1"/>
</dbReference>
<dbReference type="eggNOG" id="COG1182">
    <property type="taxonomic scope" value="Bacteria"/>
</dbReference>
<dbReference type="Proteomes" id="UP000009283">
    <property type="component" value="Chromosome"/>
</dbReference>
<organism evidence="8 9">
    <name type="scientific">Heyndrickxia coagulans 36D1</name>
    <dbReference type="NCBI Taxonomy" id="345219"/>
    <lineage>
        <taxon>Bacteria</taxon>
        <taxon>Bacillati</taxon>
        <taxon>Bacillota</taxon>
        <taxon>Bacilli</taxon>
        <taxon>Bacillales</taxon>
        <taxon>Bacillaceae</taxon>
        <taxon>Heyndrickxia</taxon>
    </lineage>
</organism>
<dbReference type="GO" id="GO:0016655">
    <property type="term" value="F:oxidoreductase activity, acting on NAD(P)H, quinone or similar compound as acceptor"/>
    <property type="evidence" value="ECO:0007669"/>
    <property type="project" value="InterPro"/>
</dbReference>
<feature type="domain" description="Flavodoxin-like fold" evidence="7">
    <location>
        <begin position="4"/>
        <end position="201"/>
    </location>
</feature>
<dbReference type="InterPro" id="IPR050104">
    <property type="entry name" value="FMN-dep_NADH:Q_OxRdtase_AzoR1"/>
</dbReference>
<dbReference type="HAMAP" id="MF_01216">
    <property type="entry name" value="Azoreductase_type1"/>
    <property type="match status" value="1"/>
</dbReference>
<dbReference type="HOGENOM" id="CLU_088964_3_0_9"/>
<name>G2TR11_HEYCO</name>
<dbReference type="Gene3D" id="3.40.50.360">
    <property type="match status" value="1"/>
</dbReference>
<evidence type="ECO:0000256" key="2">
    <source>
        <dbReference type="ARBA" id="ARBA00022643"/>
    </source>
</evidence>
<dbReference type="SUPFAM" id="SSF52218">
    <property type="entry name" value="Flavoproteins"/>
    <property type="match status" value="1"/>
</dbReference>
<dbReference type="Pfam" id="PF02525">
    <property type="entry name" value="Flavodoxin_2"/>
    <property type="match status" value="1"/>
</dbReference>
<dbReference type="EC" id="1.7.1.17" evidence="6"/>
<evidence type="ECO:0000259" key="7">
    <source>
        <dbReference type="Pfam" id="PF02525"/>
    </source>
</evidence>
<comment type="subunit">
    <text evidence="6">Homodimer.</text>
</comment>
<evidence type="ECO:0000313" key="9">
    <source>
        <dbReference type="Proteomes" id="UP000009283"/>
    </source>
</evidence>
<protein>
    <recommendedName>
        <fullName evidence="6">FMN dependent NADH:quinone oxidoreductase</fullName>
        <ecNumber evidence="6">1.6.5.-</ecNumber>
    </recommendedName>
    <alternativeName>
        <fullName evidence="6">Azo-dye reductase</fullName>
    </alternativeName>
    <alternativeName>
        <fullName evidence="6">FMN-dependent NADH-azo compound oxidoreductase</fullName>
    </alternativeName>
    <alternativeName>
        <fullName evidence="6">FMN-dependent NADH-azoreductase</fullName>
        <ecNumber evidence="6">1.7.1.17</ecNumber>
    </alternativeName>
</protein>
<proteinExistence type="inferred from homology"/>
<evidence type="ECO:0000256" key="4">
    <source>
        <dbReference type="ARBA" id="ARBA00023027"/>
    </source>
</evidence>
<accession>G2TR11</accession>
<evidence type="ECO:0000256" key="6">
    <source>
        <dbReference type="HAMAP-Rule" id="MF_01216"/>
    </source>
</evidence>
<keyword evidence="3 6" id="KW-0560">Oxidoreductase</keyword>
<dbReference type="GO" id="GO:0009055">
    <property type="term" value="F:electron transfer activity"/>
    <property type="evidence" value="ECO:0007669"/>
    <property type="project" value="UniProtKB-UniRule"/>
</dbReference>
<dbReference type="GO" id="GO:0016652">
    <property type="term" value="F:oxidoreductase activity, acting on NAD(P)H as acceptor"/>
    <property type="evidence" value="ECO:0007669"/>
    <property type="project" value="UniProtKB-UniRule"/>
</dbReference>
<dbReference type="InterPro" id="IPR029039">
    <property type="entry name" value="Flavoprotein-like_sf"/>
</dbReference>
<keyword evidence="2 6" id="KW-0288">FMN</keyword>
<dbReference type="AlphaFoldDB" id="G2TR11"/>
<dbReference type="EMBL" id="CP003056">
    <property type="protein sequence ID" value="AEP00087.1"/>
    <property type="molecule type" value="Genomic_DNA"/>
</dbReference>
<keyword evidence="4 6" id="KW-0520">NAD</keyword>
<evidence type="ECO:0000256" key="1">
    <source>
        <dbReference type="ARBA" id="ARBA00022630"/>
    </source>
</evidence>
<comment type="catalytic activity">
    <reaction evidence="5">
        <text>N,N-dimethyl-1,4-phenylenediamine + anthranilate + 2 NAD(+) = 2-(4-dimethylaminophenyl)diazenylbenzoate + 2 NADH + 2 H(+)</text>
        <dbReference type="Rhea" id="RHEA:55872"/>
        <dbReference type="ChEBI" id="CHEBI:15378"/>
        <dbReference type="ChEBI" id="CHEBI:15783"/>
        <dbReference type="ChEBI" id="CHEBI:16567"/>
        <dbReference type="ChEBI" id="CHEBI:57540"/>
        <dbReference type="ChEBI" id="CHEBI:57945"/>
        <dbReference type="ChEBI" id="CHEBI:71579"/>
        <dbReference type="EC" id="1.7.1.17"/>
    </reaction>
    <physiologicalReaction direction="right-to-left" evidence="5">
        <dbReference type="Rhea" id="RHEA:55874"/>
    </physiologicalReaction>
</comment>
<dbReference type="PANTHER" id="PTHR43741:SF7">
    <property type="entry name" value="FMN-DEPENDENT NADH:QUINONE OXIDOREDUCTASE"/>
    <property type="match status" value="1"/>
</dbReference>
<gene>
    <name evidence="6" type="primary">azoR</name>
    <name evidence="8" type="ORF">Bcoa_0869</name>
</gene>
<dbReference type="GO" id="GO:0010181">
    <property type="term" value="F:FMN binding"/>
    <property type="evidence" value="ECO:0007669"/>
    <property type="project" value="UniProtKB-UniRule"/>
</dbReference>
<comment type="similarity">
    <text evidence="6">Belongs to the azoreductase type 1 family.</text>
</comment>
<dbReference type="InterPro" id="IPR023048">
    <property type="entry name" value="NADH:quinone_OxRdtase_FMN_depd"/>
</dbReference>
<dbReference type="KEGG" id="bag:Bcoa_0869"/>
<keyword evidence="1 6" id="KW-0285">Flavoprotein</keyword>